<dbReference type="InterPro" id="IPR058130">
    <property type="entry name" value="PEA_transf_C"/>
</dbReference>
<accession>A0A1T2KVU6</accession>
<dbReference type="GO" id="GO:0005886">
    <property type="term" value="C:plasma membrane"/>
    <property type="evidence" value="ECO:0007669"/>
    <property type="project" value="UniProtKB-SubCell"/>
</dbReference>
<dbReference type="GO" id="GO:0016776">
    <property type="term" value="F:phosphotransferase activity, phosphate group as acceptor"/>
    <property type="evidence" value="ECO:0007669"/>
    <property type="project" value="TreeGrafter"/>
</dbReference>
<evidence type="ECO:0000256" key="4">
    <source>
        <dbReference type="ARBA" id="ARBA00022692"/>
    </source>
</evidence>
<organism evidence="9 10">
    <name type="scientific">Solemya velesiana gill symbiont</name>
    <dbReference type="NCBI Taxonomy" id="1918948"/>
    <lineage>
        <taxon>Bacteria</taxon>
        <taxon>Pseudomonadati</taxon>
        <taxon>Pseudomonadota</taxon>
        <taxon>Gammaproteobacteria</taxon>
        <taxon>sulfur-oxidizing symbionts</taxon>
    </lineage>
</organism>
<dbReference type="Pfam" id="PF00884">
    <property type="entry name" value="Sulfatase"/>
    <property type="match status" value="1"/>
</dbReference>
<dbReference type="EMBL" id="MPRJ01000022">
    <property type="protein sequence ID" value="OOZ36932.1"/>
    <property type="molecule type" value="Genomic_DNA"/>
</dbReference>
<dbReference type="Proteomes" id="UP000190896">
    <property type="component" value="Unassembled WGS sequence"/>
</dbReference>
<dbReference type="InterPro" id="IPR000917">
    <property type="entry name" value="Sulfatase_N"/>
</dbReference>
<feature type="transmembrane region" description="Helical" evidence="7">
    <location>
        <begin position="12"/>
        <end position="34"/>
    </location>
</feature>
<dbReference type="OrthoDB" id="9786870at2"/>
<gene>
    <name evidence="9" type="ORF">BOW51_04775</name>
</gene>
<dbReference type="GO" id="GO:0009244">
    <property type="term" value="P:lipopolysaccharide core region biosynthetic process"/>
    <property type="evidence" value="ECO:0007669"/>
    <property type="project" value="TreeGrafter"/>
</dbReference>
<keyword evidence="6 7" id="KW-0472">Membrane</keyword>
<feature type="transmembrane region" description="Helical" evidence="7">
    <location>
        <begin position="128"/>
        <end position="146"/>
    </location>
</feature>
<comment type="caution">
    <text evidence="9">The sequence shown here is derived from an EMBL/GenBank/DDBJ whole genome shotgun (WGS) entry which is preliminary data.</text>
</comment>
<feature type="domain" description="Sulfatase N-terminal" evidence="8">
    <location>
        <begin position="219"/>
        <end position="528"/>
    </location>
</feature>
<dbReference type="RefSeq" id="WP_078486376.1">
    <property type="nucleotide sequence ID" value="NZ_MPRJ01000022.1"/>
</dbReference>
<dbReference type="SUPFAM" id="SSF53649">
    <property type="entry name" value="Alkaline phosphatase-like"/>
    <property type="match status" value="1"/>
</dbReference>
<feature type="transmembrane region" description="Helical" evidence="7">
    <location>
        <begin position="68"/>
        <end position="87"/>
    </location>
</feature>
<dbReference type="InterPro" id="IPR017850">
    <property type="entry name" value="Alkaline_phosphatase_core_sf"/>
</dbReference>
<comment type="subcellular location">
    <subcellularLocation>
        <location evidence="1">Cell membrane</location>
        <topology evidence="1">Multi-pass membrane protein</topology>
    </subcellularLocation>
</comment>
<evidence type="ECO:0000313" key="9">
    <source>
        <dbReference type="EMBL" id="OOZ36932.1"/>
    </source>
</evidence>
<dbReference type="InterPro" id="IPR040423">
    <property type="entry name" value="PEA_transferase"/>
</dbReference>
<name>A0A1T2KVU6_9GAMM</name>
<evidence type="ECO:0000256" key="3">
    <source>
        <dbReference type="ARBA" id="ARBA00022679"/>
    </source>
</evidence>
<evidence type="ECO:0000256" key="7">
    <source>
        <dbReference type="SAM" id="Phobius"/>
    </source>
</evidence>
<dbReference type="Gene3D" id="3.40.720.10">
    <property type="entry name" value="Alkaline Phosphatase, subunit A"/>
    <property type="match status" value="1"/>
</dbReference>
<dbReference type="PANTHER" id="PTHR30443:SF2">
    <property type="entry name" value="PHOSPHOETHANOLAMINE TRANSFERASE EPTC"/>
    <property type="match status" value="1"/>
</dbReference>
<keyword evidence="2" id="KW-1003">Cell membrane</keyword>
<dbReference type="AlphaFoldDB" id="A0A1T2KVU6"/>
<evidence type="ECO:0000256" key="6">
    <source>
        <dbReference type="ARBA" id="ARBA00023136"/>
    </source>
</evidence>
<keyword evidence="3" id="KW-0808">Transferase</keyword>
<sequence length="810" mass="92233">MKVEPNNNYTLSVLSYLLHIAIGVVGISLLYSVKLGFENTAYYLCVYFLVFTSIELIRLLLPVAIFRVTFILPYMMFIILWTLVIALHSDNRDAYGPVTGDTVKAIYQSNWREMGEYLYLYTSISNEVYLATWLGGMLASFLWVALGSLKKSSIKGRVAFLVAASSMFFVGLTQLKSEVSLIYSEAKTYGETLERFQNSRQSIDSLPWVSSVSSDFQGNLIVVIGESTTRHHMGIYNYARDTTPALNDRADELAIFKDAIATHSHTTESLSDALALNSRTDRKEIHEIPDVINLLQSAGFHVTWLSNQNAVGIWDNTVSAMARETDYVKFHDAASGKTFKRTSYDMSMIHTLDRLLDGNKSVSKKVVFMHMMSTHFPYCTIIPSEFEDLTGETFSVPMDAAYLGSIFSRGGEQGLSLDQLTRRIALINCYDSAVKYVDSFLDTLLGRLEMSDEPTAVVYIADHGEAPLLGTGHESRMHSHFHVEIPFVVWSNLAFKRKHVDIWNRIKEAVDRPISLIDFSFGLLDIVDVNGVPGLSSRSFFSPGYEDFDRTTLHEKVHYDGFCSESDNIERTRANLLAFSKIDREKNRFKIWAHRVNSHGSLLEAKDAFGGVELDIVFDEKKERFFVYHPPADNHGLTLENYLKQDKEGLGYWLDWKNPSEKNMARAIKRLEGLNSEFQFKGRALVETQQGFQDTGKLTKNNWKSSFYLPTKKLLVLLSDGNEAQIDSVADEVVKLIEKHAYNAISFDVRLYPFYEKWLKDYVQNNEMDVYVWDQSLRIDAEDAIDRISVYMDDDTIDIFLVNFPSPFDL</sequence>
<evidence type="ECO:0000256" key="1">
    <source>
        <dbReference type="ARBA" id="ARBA00004651"/>
    </source>
</evidence>
<evidence type="ECO:0000259" key="8">
    <source>
        <dbReference type="Pfam" id="PF00884"/>
    </source>
</evidence>
<keyword evidence="10" id="KW-1185">Reference proteome</keyword>
<dbReference type="CDD" id="cd16017">
    <property type="entry name" value="LptA"/>
    <property type="match status" value="1"/>
</dbReference>
<feature type="transmembrane region" description="Helical" evidence="7">
    <location>
        <begin position="158"/>
        <end position="175"/>
    </location>
</feature>
<protein>
    <recommendedName>
        <fullName evidence="8">Sulfatase N-terminal domain-containing protein</fullName>
    </recommendedName>
</protein>
<feature type="transmembrane region" description="Helical" evidence="7">
    <location>
        <begin position="40"/>
        <end position="61"/>
    </location>
</feature>
<proteinExistence type="predicted"/>
<dbReference type="PANTHER" id="PTHR30443">
    <property type="entry name" value="INNER MEMBRANE PROTEIN"/>
    <property type="match status" value="1"/>
</dbReference>
<keyword evidence="4 7" id="KW-0812">Transmembrane</keyword>
<keyword evidence="5 7" id="KW-1133">Transmembrane helix</keyword>
<reference evidence="9 10" key="1">
    <citation type="submission" date="2016-11" db="EMBL/GenBank/DDBJ databases">
        <title>Mixed transmission modes and dynamic genome evolution in an obligate animal-bacterial symbiosis.</title>
        <authorList>
            <person name="Russell S.L."/>
            <person name="Corbett-Detig R.B."/>
            <person name="Cavanaugh C.M."/>
        </authorList>
    </citation>
    <scope>NUCLEOTIDE SEQUENCE [LARGE SCALE GENOMIC DNA]</scope>
    <source>
        <strain evidence="9">Se-Cadez</strain>
    </source>
</reference>
<evidence type="ECO:0000256" key="2">
    <source>
        <dbReference type="ARBA" id="ARBA00022475"/>
    </source>
</evidence>
<evidence type="ECO:0000313" key="10">
    <source>
        <dbReference type="Proteomes" id="UP000190896"/>
    </source>
</evidence>
<evidence type="ECO:0000256" key="5">
    <source>
        <dbReference type="ARBA" id="ARBA00022989"/>
    </source>
</evidence>